<dbReference type="PANTHER" id="PTHR30086">
    <property type="entry name" value="ARGININE EXPORTER PROTEIN ARGO"/>
    <property type="match status" value="1"/>
</dbReference>
<feature type="transmembrane region" description="Helical" evidence="6">
    <location>
        <begin position="40"/>
        <end position="65"/>
    </location>
</feature>
<comment type="caution">
    <text evidence="7">The sequence shown here is derived from an EMBL/GenBank/DDBJ whole genome shotgun (WGS) entry which is preliminary data.</text>
</comment>
<keyword evidence="2" id="KW-1003">Cell membrane</keyword>
<evidence type="ECO:0000256" key="1">
    <source>
        <dbReference type="ARBA" id="ARBA00004651"/>
    </source>
</evidence>
<dbReference type="PIRSF" id="PIRSF006324">
    <property type="entry name" value="LeuE"/>
    <property type="match status" value="1"/>
</dbReference>
<dbReference type="RefSeq" id="WP_205596238.1">
    <property type="nucleotide sequence ID" value="NZ_JAGXFD010000001.1"/>
</dbReference>
<dbReference type="Pfam" id="PF01810">
    <property type="entry name" value="LysE"/>
    <property type="match status" value="1"/>
</dbReference>
<feature type="transmembrane region" description="Helical" evidence="6">
    <location>
        <begin position="188"/>
        <end position="206"/>
    </location>
</feature>
<feature type="transmembrane region" description="Helical" evidence="6">
    <location>
        <begin position="6"/>
        <end position="28"/>
    </location>
</feature>
<keyword evidence="3 6" id="KW-0812">Transmembrane</keyword>
<evidence type="ECO:0000256" key="2">
    <source>
        <dbReference type="ARBA" id="ARBA00022475"/>
    </source>
</evidence>
<proteinExistence type="predicted"/>
<keyword evidence="4 6" id="KW-1133">Transmembrane helix</keyword>
<evidence type="ECO:0000256" key="4">
    <source>
        <dbReference type="ARBA" id="ARBA00022989"/>
    </source>
</evidence>
<sequence length="207" mass="22279">MINPSLLSVFIPTFFMVSLTPGMCMTLSMVLGMTVGVRRALWMMIGELLGVGLVAAAAGGGVATLMLRQPALFAIFKWLGGAYLAWLGWQMWRSRGRMAIPDEPRAARDVSRGQLFVQGFVTAVANPKGWAFFIALLPPFLDARLALAPQLSWLVGMILSIELCCLLLYAVGGRTASHLLSRSGNVRLLNRIAGTLMVGVGAWLALG</sequence>
<keyword evidence="8" id="KW-1185">Reference proteome</keyword>
<gene>
    <name evidence="7" type="ORF">KGQ91_14600</name>
</gene>
<evidence type="ECO:0000313" key="8">
    <source>
        <dbReference type="Proteomes" id="UP001319883"/>
    </source>
</evidence>
<evidence type="ECO:0000256" key="3">
    <source>
        <dbReference type="ARBA" id="ARBA00022692"/>
    </source>
</evidence>
<comment type="subcellular location">
    <subcellularLocation>
        <location evidence="1">Cell membrane</location>
        <topology evidence="1">Multi-pass membrane protein</topology>
    </subcellularLocation>
</comment>
<organism evidence="7 8">
    <name type="scientific">Modicisalibacter tunisiensis</name>
    <dbReference type="NCBI Taxonomy" id="390637"/>
    <lineage>
        <taxon>Bacteria</taxon>
        <taxon>Pseudomonadati</taxon>
        <taxon>Pseudomonadota</taxon>
        <taxon>Gammaproteobacteria</taxon>
        <taxon>Oceanospirillales</taxon>
        <taxon>Halomonadaceae</taxon>
        <taxon>Modicisalibacter</taxon>
    </lineage>
</organism>
<protein>
    <submittedName>
        <fullName evidence="7">LysE family translocator</fullName>
    </submittedName>
</protein>
<feature type="transmembrane region" description="Helical" evidence="6">
    <location>
        <begin position="71"/>
        <end position="89"/>
    </location>
</feature>
<evidence type="ECO:0000313" key="7">
    <source>
        <dbReference type="EMBL" id="MBZ9568900.1"/>
    </source>
</evidence>
<keyword evidence="5 6" id="KW-0472">Membrane</keyword>
<dbReference type="EMBL" id="JAGXFD010000001">
    <property type="protein sequence ID" value="MBZ9568900.1"/>
    <property type="molecule type" value="Genomic_DNA"/>
</dbReference>
<name>A0ABS7X1Y0_9GAMM</name>
<dbReference type="Proteomes" id="UP001319883">
    <property type="component" value="Unassembled WGS sequence"/>
</dbReference>
<feature type="transmembrane region" description="Helical" evidence="6">
    <location>
        <begin position="115"/>
        <end position="141"/>
    </location>
</feature>
<dbReference type="InterPro" id="IPR001123">
    <property type="entry name" value="LeuE-type"/>
</dbReference>
<dbReference type="PANTHER" id="PTHR30086:SF5">
    <property type="entry name" value="HOMOGENTISATE EXPORT PROTEIN"/>
    <property type="match status" value="1"/>
</dbReference>
<evidence type="ECO:0000256" key="6">
    <source>
        <dbReference type="SAM" id="Phobius"/>
    </source>
</evidence>
<evidence type="ECO:0000256" key="5">
    <source>
        <dbReference type="ARBA" id="ARBA00023136"/>
    </source>
</evidence>
<feature type="transmembrane region" description="Helical" evidence="6">
    <location>
        <begin position="153"/>
        <end position="176"/>
    </location>
</feature>
<reference evidence="7 8" key="1">
    <citation type="submission" date="2021-05" db="EMBL/GenBank/DDBJ databases">
        <title>Petroleum and Energy Research Collection (APPE): ex situ preservation of microbial diversity associated with the oil industry and exploitation of its biotechnological potential.</title>
        <authorList>
            <person name="Paixao C.T.M."/>
            <person name="Gomes M.B."/>
            <person name="Oliveira V.M."/>
        </authorList>
    </citation>
    <scope>NUCLEOTIDE SEQUENCE [LARGE SCALE GENOMIC DNA]</scope>
    <source>
        <strain evidence="7 8">LIT2</strain>
    </source>
</reference>
<accession>A0ABS7X1Y0</accession>